<feature type="transmembrane region" description="Helical" evidence="1">
    <location>
        <begin position="7"/>
        <end position="26"/>
    </location>
</feature>
<accession>A0A318U978</accession>
<feature type="transmembrane region" description="Helical" evidence="1">
    <location>
        <begin position="106"/>
        <end position="128"/>
    </location>
</feature>
<dbReference type="OrthoDB" id="369870at2"/>
<feature type="transmembrane region" description="Helical" evidence="1">
    <location>
        <begin position="77"/>
        <end position="100"/>
    </location>
</feature>
<evidence type="ECO:0000259" key="2">
    <source>
        <dbReference type="Pfam" id="PF00892"/>
    </source>
</evidence>
<name>A0A318U978_9SPHI</name>
<dbReference type="PANTHER" id="PTHR22911:SF137">
    <property type="entry name" value="SOLUTE CARRIER FAMILY 35 MEMBER G2-RELATED"/>
    <property type="match status" value="1"/>
</dbReference>
<dbReference type="InterPro" id="IPR037185">
    <property type="entry name" value="EmrE-like"/>
</dbReference>
<dbReference type="PANTHER" id="PTHR22911">
    <property type="entry name" value="ACYL-MALONYL CONDENSING ENZYME-RELATED"/>
    <property type="match status" value="1"/>
</dbReference>
<feature type="domain" description="EamA" evidence="2">
    <location>
        <begin position="10"/>
        <end position="151"/>
    </location>
</feature>
<dbReference type="SUPFAM" id="SSF103481">
    <property type="entry name" value="Multidrug resistance efflux transporter EmrE"/>
    <property type="match status" value="2"/>
</dbReference>
<proteinExistence type="predicted"/>
<dbReference type="Proteomes" id="UP000248198">
    <property type="component" value="Unassembled WGS sequence"/>
</dbReference>
<evidence type="ECO:0000313" key="3">
    <source>
        <dbReference type="EMBL" id="PYF71488.1"/>
    </source>
</evidence>
<feature type="transmembrane region" description="Helical" evidence="1">
    <location>
        <begin position="135"/>
        <end position="152"/>
    </location>
</feature>
<feature type="transmembrane region" description="Helical" evidence="1">
    <location>
        <begin position="215"/>
        <end position="239"/>
    </location>
</feature>
<dbReference type="Pfam" id="PF00892">
    <property type="entry name" value="EamA"/>
    <property type="match status" value="2"/>
</dbReference>
<dbReference type="RefSeq" id="WP_110833638.1">
    <property type="nucleotide sequence ID" value="NZ_QKLU01000007.1"/>
</dbReference>
<dbReference type="EMBL" id="QKLU01000007">
    <property type="protein sequence ID" value="PYF71488.1"/>
    <property type="molecule type" value="Genomic_DNA"/>
</dbReference>
<keyword evidence="1" id="KW-0812">Transmembrane</keyword>
<feature type="transmembrane region" description="Helical" evidence="1">
    <location>
        <begin position="38"/>
        <end position="56"/>
    </location>
</feature>
<keyword evidence="4" id="KW-1185">Reference proteome</keyword>
<feature type="transmembrane region" description="Helical" evidence="1">
    <location>
        <begin position="186"/>
        <end position="203"/>
    </location>
</feature>
<feature type="transmembrane region" description="Helical" evidence="1">
    <location>
        <begin position="271"/>
        <end position="292"/>
    </location>
</feature>
<evidence type="ECO:0000313" key="4">
    <source>
        <dbReference type="Proteomes" id="UP000248198"/>
    </source>
</evidence>
<protein>
    <submittedName>
        <fullName evidence="3">Chloramphenicol-sensitive protein RarD</fullName>
    </submittedName>
</protein>
<keyword evidence="1" id="KW-0472">Membrane</keyword>
<reference evidence="3 4" key="1">
    <citation type="submission" date="2018-06" db="EMBL/GenBank/DDBJ databases">
        <title>Genomic Encyclopedia of Archaeal and Bacterial Type Strains, Phase II (KMG-II): from individual species to whole genera.</title>
        <authorList>
            <person name="Goeker M."/>
        </authorList>
    </citation>
    <scope>NUCLEOTIDE SEQUENCE [LARGE SCALE GENOMIC DNA]</scope>
    <source>
        <strain evidence="3 4">DSM 27372</strain>
    </source>
</reference>
<sequence>MKNGLFRYYAAGISAFVIWGAFAVPLKLLKTYPSSQILEYRIFTALILVSLFILLFRRAELKKDLQIFRQASKKEQVKLAGLILLSSVLLTSNWFTYIYAVNHVSLTSAAFAYMVCPLITAFGGFFILKEHLSRLKLIALGLAFASIAVLATGSLRDVLWSVAIASVFAFYLIIQRAVQTVNKVNMLALNLLISALLMLPYYLSQPLSVPTEPVFWGTIVLIALIFTLIPLLLNLFALIKLQSSTLGIIMYVNPIIAFLIAFCFYHEPIRFVQLLAYSLLVLAIVVFNWSVIRGGARSAALSPEEK</sequence>
<gene>
    <name evidence="3" type="ORF">B0O44_107103</name>
</gene>
<dbReference type="InterPro" id="IPR000620">
    <property type="entry name" value="EamA_dom"/>
</dbReference>
<keyword evidence="1" id="KW-1133">Transmembrane helix</keyword>
<feature type="transmembrane region" description="Helical" evidence="1">
    <location>
        <begin position="246"/>
        <end position="265"/>
    </location>
</feature>
<feature type="domain" description="EamA" evidence="2">
    <location>
        <begin position="158"/>
        <end position="288"/>
    </location>
</feature>
<dbReference type="GO" id="GO:0016020">
    <property type="term" value="C:membrane"/>
    <property type="evidence" value="ECO:0007669"/>
    <property type="project" value="InterPro"/>
</dbReference>
<organism evidence="3 4">
    <name type="scientific">Pedobacter nutrimenti</name>
    <dbReference type="NCBI Taxonomy" id="1241337"/>
    <lineage>
        <taxon>Bacteria</taxon>
        <taxon>Pseudomonadati</taxon>
        <taxon>Bacteroidota</taxon>
        <taxon>Sphingobacteriia</taxon>
        <taxon>Sphingobacteriales</taxon>
        <taxon>Sphingobacteriaceae</taxon>
        <taxon>Pedobacter</taxon>
    </lineage>
</organism>
<comment type="caution">
    <text evidence="3">The sequence shown here is derived from an EMBL/GenBank/DDBJ whole genome shotgun (WGS) entry which is preliminary data.</text>
</comment>
<dbReference type="AlphaFoldDB" id="A0A318U978"/>
<evidence type="ECO:0000256" key="1">
    <source>
        <dbReference type="SAM" id="Phobius"/>
    </source>
</evidence>
<feature type="transmembrane region" description="Helical" evidence="1">
    <location>
        <begin position="158"/>
        <end position="174"/>
    </location>
</feature>